<dbReference type="Proteomes" id="UP000005101">
    <property type="component" value="Unassembled WGS sequence"/>
</dbReference>
<dbReference type="InterPro" id="IPR049360">
    <property type="entry name" value="T6SS_TssR-like_VWA"/>
</dbReference>
<dbReference type="Pfam" id="PF20782">
    <property type="entry name" value="TssR_VWA"/>
    <property type="match status" value="1"/>
</dbReference>
<evidence type="ECO:0000259" key="1">
    <source>
        <dbReference type="Pfam" id="PF20782"/>
    </source>
</evidence>
<protein>
    <recommendedName>
        <fullName evidence="1">Type VI secretion system TssR-like VWA domain-containing protein</fullName>
    </recommendedName>
</protein>
<organism evidence="2 3">
    <name type="scientific">Bacteroides fragilis 3_1_12</name>
    <dbReference type="NCBI Taxonomy" id="457424"/>
    <lineage>
        <taxon>Bacteria</taxon>
        <taxon>Pseudomonadati</taxon>
        <taxon>Bacteroidota</taxon>
        <taxon>Bacteroidia</taxon>
        <taxon>Bacteroidales</taxon>
        <taxon>Bacteroidaceae</taxon>
        <taxon>Bacteroides</taxon>
    </lineage>
</organism>
<dbReference type="EMBL" id="EQ973219">
    <property type="protein sequence ID" value="EFR55852.1"/>
    <property type="molecule type" value="Genomic_DNA"/>
</dbReference>
<evidence type="ECO:0000313" key="2">
    <source>
        <dbReference type="EMBL" id="EFR55852.1"/>
    </source>
</evidence>
<feature type="domain" description="Type VI secretion system TssR-like VWA" evidence="1">
    <location>
        <begin position="3"/>
        <end position="134"/>
    </location>
</feature>
<proteinExistence type="predicted"/>
<evidence type="ECO:0000313" key="3">
    <source>
        <dbReference type="Proteomes" id="UP000005101"/>
    </source>
</evidence>
<accession>A0ABN0BSN1</accession>
<keyword evidence="3" id="KW-1185">Reference proteome</keyword>
<sequence length="184" mass="20600">MECTEKALDLLDDWQQSVNLIVSVGETGLVGDGAINPIVAALKKKNCRLLRWQLYAADSDNFNNFVLQLGNIINAYADSQVVDKRKIILYANQFCGINLLRDAGNNFFILDYPYTSLTQGGFLFPEKEEILPLELSILFYHKSGQTSACFLKVSTERLPPSAMLETCSILFLSIPSAYHRKLSP</sequence>
<reference evidence="2 3" key="1">
    <citation type="submission" date="2008-12" db="EMBL/GenBank/DDBJ databases">
        <title>Annotation of Bacteroides fragilis strain 3_1_12.</title>
        <authorList>
            <consortium name="The Broad Institute Genome Sequencing Platform"/>
            <person name="Ward D."/>
            <person name="Young S.K."/>
            <person name="Kodira C.D."/>
            <person name="Zeng Q."/>
            <person name="Koehrsen M."/>
            <person name="Alvarado L."/>
            <person name="Berlin A."/>
            <person name="Borenstein D."/>
            <person name="Chen Z."/>
            <person name="Engels R."/>
            <person name="Freedman E."/>
            <person name="Gellesch M."/>
            <person name="Goldberg J."/>
            <person name="Griggs A."/>
            <person name="Gujja S."/>
            <person name="Heiman D."/>
            <person name="Hepburn T."/>
            <person name="Howarth C."/>
            <person name="Jen D."/>
            <person name="Larson L."/>
            <person name="Lewis B."/>
            <person name="Mehta T."/>
            <person name="Park D."/>
            <person name="Pearson M."/>
            <person name="Roberts A."/>
            <person name="Saif S."/>
            <person name="Shea T."/>
            <person name="Shenoy N."/>
            <person name="Sisk P."/>
            <person name="Stolte C."/>
            <person name="Sykes S."/>
            <person name="Walk T."/>
            <person name="White J."/>
            <person name="Yandava C."/>
            <person name="Allen-Vercoe E."/>
            <person name="Strauss J."/>
            <person name="Ambrose C."/>
            <person name="Lander E."/>
            <person name="Nusbaum C."/>
            <person name="Galagan J."/>
            <person name="Birren B."/>
        </authorList>
    </citation>
    <scope>NUCLEOTIDE SEQUENCE [LARGE SCALE GENOMIC DNA]</scope>
    <source>
        <strain evidence="2 3">3_1_12</strain>
    </source>
</reference>
<gene>
    <name evidence="2" type="ORF">BFAG_04551</name>
</gene>
<name>A0ABN0BSN1_BACFG</name>